<accession>A0A7W9M0I3</accession>
<gene>
    <name evidence="1" type="ORF">F4560_002747</name>
</gene>
<evidence type="ECO:0000313" key="1">
    <source>
        <dbReference type="EMBL" id="MBB5802979.1"/>
    </source>
</evidence>
<reference evidence="1 2" key="1">
    <citation type="submission" date="2020-08" db="EMBL/GenBank/DDBJ databases">
        <title>Sequencing the genomes of 1000 actinobacteria strains.</title>
        <authorList>
            <person name="Klenk H.-P."/>
        </authorList>
    </citation>
    <scope>NUCLEOTIDE SEQUENCE [LARGE SCALE GENOMIC DNA]</scope>
    <source>
        <strain evidence="1 2">DSM 45486</strain>
    </source>
</reference>
<name>A0A7W9M0I3_9PSEU</name>
<comment type="caution">
    <text evidence="1">The sequence shown here is derived from an EMBL/GenBank/DDBJ whole genome shotgun (WGS) entry which is preliminary data.</text>
</comment>
<dbReference type="EMBL" id="JACHMO010000001">
    <property type="protein sequence ID" value="MBB5802979.1"/>
    <property type="molecule type" value="Genomic_DNA"/>
</dbReference>
<keyword evidence="2" id="KW-1185">Reference proteome</keyword>
<proteinExistence type="predicted"/>
<organism evidence="1 2">
    <name type="scientific">Saccharothrix ecbatanensis</name>
    <dbReference type="NCBI Taxonomy" id="1105145"/>
    <lineage>
        <taxon>Bacteria</taxon>
        <taxon>Bacillati</taxon>
        <taxon>Actinomycetota</taxon>
        <taxon>Actinomycetes</taxon>
        <taxon>Pseudonocardiales</taxon>
        <taxon>Pseudonocardiaceae</taxon>
        <taxon>Saccharothrix</taxon>
    </lineage>
</organism>
<dbReference type="Proteomes" id="UP000552097">
    <property type="component" value="Unassembled WGS sequence"/>
</dbReference>
<evidence type="ECO:0000313" key="2">
    <source>
        <dbReference type="Proteomes" id="UP000552097"/>
    </source>
</evidence>
<dbReference type="AlphaFoldDB" id="A0A7W9M0I3"/>
<protein>
    <submittedName>
        <fullName evidence="1">Uncharacterized protein</fullName>
    </submittedName>
</protein>
<sequence length="66" mass="6752">MAVSAVVEVIAALVRGFPGVPTVTMGAVPDSTSTRDNTAASDTVTARHVTTAQSQTNRIDAVTSHL</sequence>